<evidence type="ECO:0000259" key="8">
    <source>
        <dbReference type="Pfam" id="PF16355"/>
    </source>
</evidence>
<dbReference type="SUPFAM" id="SSF51445">
    <property type="entry name" value="(Trans)glycosidases"/>
    <property type="match status" value="1"/>
</dbReference>
<keyword evidence="11" id="KW-1185">Reference proteome</keyword>
<evidence type="ECO:0000259" key="5">
    <source>
        <dbReference type="Pfam" id="PF00703"/>
    </source>
</evidence>
<evidence type="ECO:0000259" key="9">
    <source>
        <dbReference type="Pfam" id="PF18565"/>
    </source>
</evidence>
<evidence type="ECO:0000256" key="3">
    <source>
        <dbReference type="ARBA" id="ARBA00023295"/>
    </source>
</evidence>
<proteinExistence type="inferred from homology"/>
<dbReference type="Gene3D" id="2.60.40.10">
    <property type="entry name" value="Immunoglobulins"/>
    <property type="match status" value="3"/>
</dbReference>
<dbReference type="EMBL" id="RSDW01000001">
    <property type="protein sequence ID" value="RSL15006.1"/>
    <property type="molecule type" value="Genomic_DNA"/>
</dbReference>
<evidence type="ECO:0000256" key="4">
    <source>
        <dbReference type="SAM" id="MobiDB-lite"/>
    </source>
</evidence>
<feature type="domain" description="Glycoside hydrolase family 2 catalytic" evidence="6">
    <location>
        <begin position="359"/>
        <end position="605"/>
    </location>
</feature>
<dbReference type="Pfam" id="PF18565">
    <property type="entry name" value="Glyco_hydro2_C5"/>
    <property type="match status" value="1"/>
</dbReference>
<dbReference type="InterPro" id="IPR008979">
    <property type="entry name" value="Galactose-bd-like_sf"/>
</dbReference>
<comment type="caution">
    <text evidence="10">The sequence shown here is derived from an EMBL/GenBank/DDBJ whole genome shotgun (WGS) entry which is preliminary data.</text>
</comment>
<reference evidence="10 11" key="1">
    <citation type="submission" date="2018-12" db="EMBL/GenBank/DDBJ databases">
        <title>Sequencing of bacterial isolates from soil warming experiment in Harvard Forest, Massachusetts, USA.</title>
        <authorList>
            <person name="Deangelis K."/>
        </authorList>
    </citation>
    <scope>NUCLEOTIDE SEQUENCE [LARGE SCALE GENOMIC DNA]</scope>
    <source>
        <strain evidence="10 11">EB153</strain>
    </source>
</reference>
<sequence>MKSVSRRDVLKSGLLVPAAAAVHGMGPLGATIEAAAEASGPATSQNTAPGVGGGRERLLLDFGWRFSPGNADDPSKDFGFGSGRTGNFQKTGNFLPAGAIAFDDGDWRTIDLPHDWAVELPFQNDPALSSKGFYPLGRNYPATSVGWYRRVFDLPAADAGKRITLEFDGSYRETMVVFNGFYIGLHSGGYDPFSFDVSDFVKPGGRNVLLVRVDATSSDGWFYEGAGIYRHVWLVKTHPVHLKKWGTFVRSQVQPGKATLSIDTEVNNQGKSVQNARVISTVLDPSGKAVGKAATSAAAIPEGGEKTYEQEIAVSRPLLWSLEERNLYRLVTEVEAGGEVVDRYETPFGIRTVNFDAEKGFFLNGNPVKLKGTCNHQDHAGVGAAVPDAVQYYRIRKLQEMGCNSLRTSHNPPTTELLNACDELGMLVFDETRMMSSNPEGLSQFGDLVRRDRNHPSVFMWSMGNEEGQANTETGLHILTAMKAVATEYDGSRPVSIAPIRAIGVGGLVVCDVMGYNYMDPQAEEYHKAHPEHPIIGTETVSAVGTRGIYVTDPTKGYVGSYDPYTTTGRASAEGWWRFCNSRQWCSGGFVWTGFDYRGEPSPYEWPNISSQYGIIDTCGFPKDTFFYYQSWWTAKPLLHLFPHWNWPGMEGKEIAVWVYSNLDKVELFFNGQSLGAKDMKKDSHLAWVVRYAPGAIEARGYKDGKVVMTDKRETTGAAARLVMNADRREVSADGEDVAMLSIEVQDAEGRGVPITDNEVTFRVSGEGKLIGVGNGDPTDHGSDKGTSRKAFAGLCMALVQSMKTAGNITVEATSPGLAPASVTITVKGVTLRPQVALWQREVPTGSGITGLWRPVPPTAGDTGIAALLRGAGSSVYTLRQEGSSLTGTVEGTGGGFFGGADVPAPITDGKIDGDQVSFKAGNNTYTGMLKGEQIELQQTTSGGFPRPTPPKEEAGRPAVGPPPDGSDPSINASRFRPNPPIVLLRVQH</sequence>
<dbReference type="InterPro" id="IPR006101">
    <property type="entry name" value="Glyco_hydro_2"/>
</dbReference>
<dbReference type="SUPFAM" id="SSF49785">
    <property type="entry name" value="Galactose-binding domain-like"/>
    <property type="match status" value="1"/>
</dbReference>
<dbReference type="InterPro" id="IPR048230">
    <property type="entry name" value="GalA-like"/>
</dbReference>
<dbReference type="AlphaFoldDB" id="A0A3R9R0H9"/>
<evidence type="ECO:0000256" key="1">
    <source>
        <dbReference type="ARBA" id="ARBA00007401"/>
    </source>
</evidence>
<dbReference type="Gene3D" id="2.60.120.260">
    <property type="entry name" value="Galactose-binding domain-like"/>
    <property type="match status" value="1"/>
</dbReference>
<dbReference type="InterPro" id="IPR006103">
    <property type="entry name" value="Glyco_hydro_2_cat"/>
</dbReference>
<dbReference type="NCBIfam" id="NF041462">
    <property type="entry name" value="GalA"/>
    <property type="match status" value="1"/>
</dbReference>
<dbReference type="GO" id="GO:0005975">
    <property type="term" value="P:carbohydrate metabolic process"/>
    <property type="evidence" value="ECO:0007669"/>
    <property type="project" value="InterPro"/>
</dbReference>
<dbReference type="InterPro" id="IPR036156">
    <property type="entry name" value="Beta-gal/glucu_dom_sf"/>
</dbReference>
<accession>A0A3R9R0H9</accession>
<dbReference type="Pfam" id="PF02837">
    <property type="entry name" value="Glyco_hydro_2_N"/>
    <property type="match status" value="1"/>
</dbReference>
<dbReference type="InterPro" id="IPR017853">
    <property type="entry name" value="GH"/>
</dbReference>
<dbReference type="InterPro" id="IPR006102">
    <property type="entry name" value="Ig-like_GH2"/>
</dbReference>
<dbReference type="InterPro" id="IPR006104">
    <property type="entry name" value="Glyco_hydro_2_N"/>
</dbReference>
<dbReference type="Pfam" id="PF00703">
    <property type="entry name" value="Glyco_hydro_2"/>
    <property type="match status" value="1"/>
</dbReference>
<dbReference type="Proteomes" id="UP000269669">
    <property type="component" value="Unassembled WGS sequence"/>
</dbReference>
<feature type="domain" description="Glycoside hydrolase family 2" evidence="9">
    <location>
        <begin position="722"/>
        <end position="824"/>
    </location>
</feature>
<feature type="domain" description="DUF4982" evidence="8">
    <location>
        <begin position="652"/>
        <end position="708"/>
    </location>
</feature>
<dbReference type="PROSITE" id="PS00608">
    <property type="entry name" value="GLYCOSYL_HYDROL_F2_2"/>
    <property type="match status" value="1"/>
</dbReference>
<keyword evidence="2" id="KW-0378">Hydrolase</keyword>
<evidence type="ECO:0000259" key="6">
    <source>
        <dbReference type="Pfam" id="PF02836"/>
    </source>
</evidence>
<dbReference type="InterPro" id="IPR051913">
    <property type="entry name" value="GH2_Domain-Containing"/>
</dbReference>
<dbReference type="OrthoDB" id="9762066at2"/>
<evidence type="ECO:0000313" key="11">
    <source>
        <dbReference type="Proteomes" id="UP000269669"/>
    </source>
</evidence>
<feature type="domain" description="Glycoside hydrolase family 2 immunoglobulin-like beta-sandwich" evidence="5">
    <location>
        <begin position="246"/>
        <end position="351"/>
    </location>
</feature>
<name>A0A3R9R0H9_9BACT</name>
<evidence type="ECO:0000313" key="10">
    <source>
        <dbReference type="EMBL" id="RSL15006.1"/>
    </source>
</evidence>
<dbReference type="GO" id="GO:0004553">
    <property type="term" value="F:hydrolase activity, hydrolyzing O-glycosyl compounds"/>
    <property type="evidence" value="ECO:0007669"/>
    <property type="project" value="InterPro"/>
</dbReference>
<evidence type="ECO:0000259" key="7">
    <source>
        <dbReference type="Pfam" id="PF02837"/>
    </source>
</evidence>
<dbReference type="RefSeq" id="WP_125483801.1">
    <property type="nucleotide sequence ID" value="NZ_RSDW01000001.1"/>
</dbReference>
<dbReference type="PROSITE" id="PS51318">
    <property type="entry name" value="TAT"/>
    <property type="match status" value="1"/>
</dbReference>
<dbReference type="PANTHER" id="PTHR42732:SF1">
    <property type="entry name" value="BETA-MANNOSIDASE"/>
    <property type="match status" value="1"/>
</dbReference>
<organism evidence="10 11">
    <name type="scientific">Edaphobacter aggregans</name>
    <dbReference type="NCBI Taxonomy" id="570835"/>
    <lineage>
        <taxon>Bacteria</taxon>
        <taxon>Pseudomonadati</taxon>
        <taxon>Acidobacteriota</taxon>
        <taxon>Terriglobia</taxon>
        <taxon>Terriglobales</taxon>
        <taxon>Acidobacteriaceae</taxon>
        <taxon>Edaphobacter</taxon>
    </lineage>
</organism>
<keyword evidence="3" id="KW-0326">Glycosidase</keyword>
<dbReference type="Pfam" id="PF02836">
    <property type="entry name" value="Glyco_hydro_2_C"/>
    <property type="match status" value="1"/>
</dbReference>
<feature type="domain" description="Glycosyl hydrolases family 2 sugar binding" evidence="7">
    <location>
        <begin position="108"/>
        <end position="237"/>
    </location>
</feature>
<evidence type="ECO:0000256" key="2">
    <source>
        <dbReference type="ARBA" id="ARBA00022801"/>
    </source>
</evidence>
<protein>
    <submittedName>
        <fullName evidence="10">Beta-galactosidase</fullName>
    </submittedName>
</protein>
<dbReference type="InterPro" id="IPR006311">
    <property type="entry name" value="TAT_signal"/>
</dbReference>
<dbReference type="PRINTS" id="PR00132">
    <property type="entry name" value="GLHYDRLASE2"/>
</dbReference>
<comment type="similarity">
    <text evidence="1">Belongs to the glycosyl hydrolase 2 family.</text>
</comment>
<dbReference type="InterPro" id="IPR013783">
    <property type="entry name" value="Ig-like_fold"/>
</dbReference>
<dbReference type="Pfam" id="PF16355">
    <property type="entry name" value="DUF4982"/>
    <property type="match status" value="1"/>
</dbReference>
<gene>
    <name evidence="10" type="ORF">EDE15_0477</name>
</gene>
<feature type="region of interest" description="Disordered" evidence="4">
    <location>
        <begin position="940"/>
        <end position="989"/>
    </location>
</feature>
<dbReference type="InterPro" id="IPR032311">
    <property type="entry name" value="DUF4982"/>
</dbReference>
<dbReference type="InterPro" id="IPR040605">
    <property type="entry name" value="Glyco_hydro2_dom5"/>
</dbReference>
<dbReference type="PANTHER" id="PTHR42732">
    <property type="entry name" value="BETA-GALACTOSIDASE"/>
    <property type="match status" value="1"/>
</dbReference>
<dbReference type="InterPro" id="IPR023232">
    <property type="entry name" value="Glyco_hydro_2_AS"/>
</dbReference>
<dbReference type="SUPFAM" id="SSF49303">
    <property type="entry name" value="beta-Galactosidase/glucuronidase domain"/>
    <property type="match status" value="1"/>
</dbReference>
<dbReference type="Gene3D" id="3.20.20.80">
    <property type="entry name" value="Glycosidases"/>
    <property type="match status" value="1"/>
</dbReference>